<dbReference type="InterPro" id="IPR013836">
    <property type="entry name" value="CD34/Podocalyxin"/>
</dbReference>
<feature type="region of interest" description="Disordered" evidence="8">
    <location>
        <begin position="33"/>
        <end position="82"/>
    </location>
</feature>
<feature type="chain" id="PRO_5039315511" description="Podocalyxin-like protein 2" evidence="10">
    <location>
        <begin position="23"/>
        <end position="624"/>
    </location>
</feature>
<evidence type="ECO:0000313" key="12">
    <source>
        <dbReference type="Proteomes" id="UP001044222"/>
    </source>
</evidence>
<keyword evidence="7" id="KW-0325">Glycoprotein</keyword>
<protein>
    <recommendedName>
        <fullName evidence="13">Podocalyxin-like protein 2</fullName>
    </recommendedName>
</protein>
<evidence type="ECO:0000256" key="9">
    <source>
        <dbReference type="SAM" id="Phobius"/>
    </source>
</evidence>
<evidence type="ECO:0000256" key="6">
    <source>
        <dbReference type="ARBA" id="ARBA00023136"/>
    </source>
</evidence>
<keyword evidence="2 9" id="KW-0812">Transmembrane</keyword>
<dbReference type="EMBL" id="JAFIRN010000014">
    <property type="protein sequence ID" value="KAG5836587.1"/>
    <property type="molecule type" value="Genomic_DNA"/>
</dbReference>
<evidence type="ECO:0000256" key="7">
    <source>
        <dbReference type="ARBA" id="ARBA00023180"/>
    </source>
</evidence>
<keyword evidence="5 9" id="KW-1133">Transmembrane helix</keyword>
<dbReference type="Proteomes" id="UP001044222">
    <property type="component" value="Chromosome 14"/>
</dbReference>
<evidence type="ECO:0000256" key="3">
    <source>
        <dbReference type="ARBA" id="ARBA00022729"/>
    </source>
</evidence>
<feature type="region of interest" description="Disordered" evidence="8">
    <location>
        <begin position="94"/>
        <end position="130"/>
    </location>
</feature>
<evidence type="ECO:0000256" key="2">
    <source>
        <dbReference type="ARBA" id="ARBA00022692"/>
    </source>
</evidence>
<keyword evidence="4" id="KW-0130">Cell adhesion</keyword>
<keyword evidence="6 9" id="KW-0472">Membrane</keyword>
<sequence>MPLSRLPCNIIIGFTLLFLVACDTTGPDPALLSASLDPPLSPQSGVLDEGGKMASLTEGGKMASLDEGGKMASLDEGGKMASLTEGGKMASLDEGGKMAALDPDGPTTLSFLGGSQESGFSSEEAEDPKALQSQYFWDEVGEVNGTNLDPDSTDGDSPAGFQPSSLPPSLPGEVPSDLNSSTSLVPLGESLDPDLWEIQGETSGTPAEPAYDPATGTAPHPGLGRGTGAPVGRPWPRGTAPPHEEGAAEAEEGGLTHVDFSAHLTTEAGVAAYFPTDEAEGEQGGEAEGADVPSVLKAVAGVAEHFPTDEAEGEQRGEAEGADVPSVLNAVAGVAEPSPTDEAEGADVPSVLNATSPGTKLLPLSPRAGSQSPGRGVPFSSETDFLDKHPPHDSLQVICVDWSDLTGKGYVILNMSENFDCDEFRVENGDQLLEMLETAFSRKMNSPQGSWLISLSKPVRQDRQLLMTLASEQGVIATKDVLSMLGEIRRGLHDIGIQNYTSVSSCQSRPSQMRSDYGKLFVVLVIIGSVCVVIIASGLAYICWQRRLPKLKNTSRGEELHFVENGCHDNPTLDVASDNQSEMLEKKHSANGVVAGGGGGSGWQVLVNKPGKEEAENLEEDTHL</sequence>
<proteinExistence type="predicted"/>
<accession>A0A9D3LUM5</accession>
<comment type="subcellular location">
    <subcellularLocation>
        <location evidence="1">Membrane</location>
        <topology evidence="1">Single-pass type I membrane protein</topology>
    </subcellularLocation>
</comment>
<feature type="region of interest" description="Disordered" evidence="8">
    <location>
        <begin position="142"/>
        <end position="251"/>
    </location>
</feature>
<feature type="compositionally biased region" description="Low complexity" evidence="8">
    <location>
        <begin position="109"/>
        <end position="122"/>
    </location>
</feature>
<feature type="transmembrane region" description="Helical" evidence="9">
    <location>
        <begin position="520"/>
        <end position="544"/>
    </location>
</feature>
<keyword evidence="3 10" id="KW-0732">Signal</keyword>
<dbReference type="InterPro" id="IPR042397">
    <property type="entry name" value="PODXL2"/>
</dbReference>
<dbReference type="Pfam" id="PF06365">
    <property type="entry name" value="CD34_antigen"/>
    <property type="match status" value="1"/>
</dbReference>
<evidence type="ECO:0000256" key="1">
    <source>
        <dbReference type="ARBA" id="ARBA00004479"/>
    </source>
</evidence>
<gene>
    <name evidence="11" type="ORF">ANANG_G00257160</name>
</gene>
<comment type="caution">
    <text evidence="11">The sequence shown here is derived from an EMBL/GenBank/DDBJ whole genome shotgun (WGS) entry which is preliminary data.</text>
</comment>
<dbReference type="PANTHER" id="PTHR15594">
    <property type="entry name" value="PODOCALYXIN-LIKE PROTEIN 2"/>
    <property type="match status" value="1"/>
</dbReference>
<keyword evidence="12" id="KW-1185">Reference proteome</keyword>
<feature type="signal peptide" evidence="10">
    <location>
        <begin position="1"/>
        <end position="22"/>
    </location>
</feature>
<evidence type="ECO:0000313" key="11">
    <source>
        <dbReference type="EMBL" id="KAG5836587.1"/>
    </source>
</evidence>
<dbReference type="PROSITE" id="PS51257">
    <property type="entry name" value="PROKAR_LIPOPROTEIN"/>
    <property type="match status" value="1"/>
</dbReference>
<dbReference type="GO" id="GO:0050901">
    <property type="term" value="P:leukocyte tethering or rolling"/>
    <property type="evidence" value="ECO:0007669"/>
    <property type="project" value="TreeGrafter"/>
</dbReference>
<dbReference type="GO" id="GO:0005886">
    <property type="term" value="C:plasma membrane"/>
    <property type="evidence" value="ECO:0007669"/>
    <property type="project" value="UniProtKB-ARBA"/>
</dbReference>
<dbReference type="PANTHER" id="PTHR15594:SF1">
    <property type="entry name" value="PODOCALYXIN-LIKE PROTEIN 2"/>
    <property type="match status" value="1"/>
</dbReference>
<feature type="region of interest" description="Disordered" evidence="8">
    <location>
        <begin position="336"/>
        <end position="383"/>
    </location>
</feature>
<dbReference type="AlphaFoldDB" id="A0A9D3LUM5"/>
<evidence type="ECO:0000256" key="10">
    <source>
        <dbReference type="SAM" id="SignalP"/>
    </source>
</evidence>
<reference evidence="11" key="1">
    <citation type="submission" date="2021-01" db="EMBL/GenBank/DDBJ databases">
        <title>A chromosome-scale assembly of European eel, Anguilla anguilla.</title>
        <authorList>
            <person name="Henkel C."/>
            <person name="Jong-Raadsen S.A."/>
            <person name="Dufour S."/>
            <person name="Weltzien F.-A."/>
            <person name="Palstra A.P."/>
            <person name="Pelster B."/>
            <person name="Spaink H.P."/>
            <person name="Van Den Thillart G.E."/>
            <person name="Jansen H."/>
            <person name="Zahm M."/>
            <person name="Klopp C."/>
            <person name="Cedric C."/>
            <person name="Louis A."/>
            <person name="Berthelot C."/>
            <person name="Parey E."/>
            <person name="Roest Crollius H."/>
            <person name="Montfort J."/>
            <person name="Robinson-Rechavi M."/>
            <person name="Bucao C."/>
            <person name="Bouchez O."/>
            <person name="Gislard M."/>
            <person name="Lluch J."/>
            <person name="Milhes M."/>
            <person name="Lampietro C."/>
            <person name="Lopez Roques C."/>
            <person name="Donnadieu C."/>
            <person name="Braasch I."/>
            <person name="Desvignes T."/>
            <person name="Postlethwait J."/>
            <person name="Bobe J."/>
            <person name="Guiguen Y."/>
            <person name="Dirks R."/>
        </authorList>
    </citation>
    <scope>NUCLEOTIDE SEQUENCE</scope>
    <source>
        <strain evidence="11">Tag_6206</strain>
        <tissue evidence="11">Liver</tissue>
    </source>
</reference>
<name>A0A9D3LUM5_ANGAN</name>
<evidence type="ECO:0000256" key="4">
    <source>
        <dbReference type="ARBA" id="ARBA00022889"/>
    </source>
</evidence>
<evidence type="ECO:0008006" key="13">
    <source>
        <dbReference type="Google" id="ProtNLM"/>
    </source>
</evidence>
<organism evidence="11 12">
    <name type="scientific">Anguilla anguilla</name>
    <name type="common">European freshwater eel</name>
    <name type="synonym">Muraena anguilla</name>
    <dbReference type="NCBI Taxonomy" id="7936"/>
    <lineage>
        <taxon>Eukaryota</taxon>
        <taxon>Metazoa</taxon>
        <taxon>Chordata</taxon>
        <taxon>Craniata</taxon>
        <taxon>Vertebrata</taxon>
        <taxon>Euteleostomi</taxon>
        <taxon>Actinopterygii</taxon>
        <taxon>Neopterygii</taxon>
        <taxon>Teleostei</taxon>
        <taxon>Anguilliformes</taxon>
        <taxon>Anguillidae</taxon>
        <taxon>Anguilla</taxon>
    </lineage>
</organism>
<evidence type="ECO:0000256" key="5">
    <source>
        <dbReference type="ARBA" id="ARBA00022989"/>
    </source>
</evidence>
<evidence type="ECO:0000256" key="8">
    <source>
        <dbReference type="SAM" id="MobiDB-lite"/>
    </source>
</evidence>